<feature type="transmembrane region" description="Helical" evidence="7">
    <location>
        <begin position="105"/>
        <end position="138"/>
    </location>
</feature>
<reference evidence="8 9" key="3">
    <citation type="submission" date="2019-11" db="EMBL/GenBank/DDBJ databases">
        <title>A de novo genome assembly of a pear dwarfing rootstock.</title>
        <authorList>
            <person name="Wang F."/>
            <person name="Wang J."/>
            <person name="Li S."/>
            <person name="Zhang Y."/>
            <person name="Fang M."/>
            <person name="Ma L."/>
            <person name="Zhao Y."/>
            <person name="Jiang S."/>
        </authorList>
    </citation>
    <scope>NUCLEOTIDE SEQUENCE [LARGE SCALE GENOMIC DNA]</scope>
    <source>
        <strain evidence="8">S2</strain>
        <tissue evidence="8">Leaf</tissue>
    </source>
</reference>
<keyword evidence="7" id="KW-0813">Transport</keyword>
<evidence type="ECO:0000256" key="3">
    <source>
        <dbReference type="ARBA" id="ARBA00006483"/>
    </source>
</evidence>
<dbReference type="PANTHER" id="PTHR19317:SF94">
    <property type="entry name" value="PRA1 FAMILY PROTEIN"/>
    <property type="match status" value="1"/>
</dbReference>
<dbReference type="GO" id="GO:0016192">
    <property type="term" value="P:vesicle-mediated transport"/>
    <property type="evidence" value="ECO:0007669"/>
    <property type="project" value="TreeGrafter"/>
</dbReference>
<evidence type="ECO:0000256" key="7">
    <source>
        <dbReference type="RuleBase" id="RU363107"/>
    </source>
</evidence>
<dbReference type="Pfam" id="PF03208">
    <property type="entry name" value="PRA1"/>
    <property type="match status" value="1"/>
</dbReference>
<evidence type="ECO:0000256" key="4">
    <source>
        <dbReference type="ARBA" id="ARBA00022692"/>
    </source>
</evidence>
<keyword evidence="4 7" id="KW-0812">Transmembrane</keyword>
<proteinExistence type="inferred from homology"/>
<evidence type="ECO:0000313" key="8">
    <source>
        <dbReference type="EMBL" id="KAB2607194.1"/>
    </source>
</evidence>
<accession>A0A5N5G986</accession>
<evidence type="ECO:0000256" key="6">
    <source>
        <dbReference type="ARBA" id="ARBA00023136"/>
    </source>
</evidence>
<protein>
    <recommendedName>
        <fullName evidence="7">PRA1 family protein</fullName>
    </recommendedName>
</protein>
<sequence length="181" mass="19971">MPVVALSRHALSNSRPWTELIDRTAFTKLTLLTDVAFCIRKNTAYFCVNYIIVLVAVLAYSLISNPFSIIILVSLTRGWIFLYSRRSSEEPLMILGRTILETQAMFGLGVAMLIMILVTSVMLLLLTAVMVRVGIIYVHGAFRDPDDLLLEETQPLGSGIASIFGRAPSFAEVGASIMSRV</sequence>
<reference evidence="9" key="2">
    <citation type="submission" date="2019-10" db="EMBL/GenBank/DDBJ databases">
        <title>A de novo genome assembly of a pear dwarfing rootstock.</title>
        <authorList>
            <person name="Wang F."/>
            <person name="Wang J."/>
            <person name="Li S."/>
            <person name="Zhang Y."/>
            <person name="Fang M."/>
            <person name="Ma L."/>
            <person name="Zhao Y."/>
            <person name="Jiang S."/>
        </authorList>
    </citation>
    <scope>NUCLEOTIDE SEQUENCE [LARGE SCALE GENOMIC DNA]</scope>
</reference>
<comment type="function">
    <text evidence="1 7">May be involved in both secretory and endocytic intracellular trafficking in the endosomal/prevacuolar compartments.</text>
</comment>
<dbReference type="PANTHER" id="PTHR19317">
    <property type="entry name" value="PRENYLATED RAB ACCEPTOR 1-RELATED"/>
    <property type="match status" value="1"/>
</dbReference>
<comment type="caution">
    <text evidence="8">The sequence shown here is derived from an EMBL/GenBank/DDBJ whole genome shotgun (WGS) entry which is preliminary data.</text>
</comment>
<gene>
    <name evidence="8" type="ORF">D8674_006911</name>
</gene>
<keyword evidence="5 7" id="KW-1133">Transmembrane helix</keyword>
<reference evidence="8 9" key="1">
    <citation type="submission" date="2019-09" db="EMBL/GenBank/DDBJ databases">
        <authorList>
            <person name="Ou C."/>
        </authorList>
    </citation>
    <scope>NUCLEOTIDE SEQUENCE [LARGE SCALE GENOMIC DNA]</scope>
    <source>
        <strain evidence="8">S2</strain>
        <tissue evidence="8">Leaf</tissue>
    </source>
</reference>
<dbReference type="GO" id="GO:0005794">
    <property type="term" value="C:Golgi apparatus"/>
    <property type="evidence" value="ECO:0007669"/>
    <property type="project" value="TreeGrafter"/>
</dbReference>
<organism evidence="8 9">
    <name type="scientific">Pyrus ussuriensis x Pyrus communis</name>
    <dbReference type="NCBI Taxonomy" id="2448454"/>
    <lineage>
        <taxon>Eukaryota</taxon>
        <taxon>Viridiplantae</taxon>
        <taxon>Streptophyta</taxon>
        <taxon>Embryophyta</taxon>
        <taxon>Tracheophyta</taxon>
        <taxon>Spermatophyta</taxon>
        <taxon>Magnoliopsida</taxon>
        <taxon>eudicotyledons</taxon>
        <taxon>Gunneridae</taxon>
        <taxon>Pentapetalae</taxon>
        <taxon>rosids</taxon>
        <taxon>fabids</taxon>
        <taxon>Rosales</taxon>
        <taxon>Rosaceae</taxon>
        <taxon>Amygdaloideae</taxon>
        <taxon>Maleae</taxon>
        <taxon>Pyrus</taxon>
    </lineage>
</organism>
<evidence type="ECO:0000256" key="2">
    <source>
        <dbReference type="ARBA" id="ARBA00004127"/>
    </source>
</evidence>
<evidence type="ECO:0000256" key="1">
    <source>
        <dbReference type="ARBA" id="ARBA00002501"/>
    </source>
</evidence>
<dbReference type="InterPro" id="IPR004895">
    <property type="entry name" value="Prenylated_rab_accept_PRA1"/>
</dbReference>
<dbReference type="GO" id="GO:0016020">
    <property type="term" value="C:membrane"/>
    <property type="evidence" value="ECO:0007669"/>
    <property type="project" value="UniProtKB-SubCell"/>
</dbReference>
<evidence type="ECO:0000256" key="5">
    <source>
        <dbReference type="ARBA" id="ARBA00022989"/>
    </source>
</evidence>
<comment type="subcellular location">
    <subcellularLocation>
        <location evidence="2">Endomembrane system</location>
        <topology evidence="2">Multi-pass membrane protein</topology>
    </subcellularLocation>
    <subcellularLocation>
        <location evidence="7">Membrane</location>
        <topology evidence="7">Multi-pass membrane protein</topology>
    </subcellularLocation>
</comment>
<dbReference type="Proteomes" id="UP000327157">
    <property type="component" value="Chromosome 11"/>
</dbReference>
<name>A0A5N5G986_9ROSA</name>
<keyword evidence="6 7" id="KW-0472">Membrane</keyword>
<dbReference type="AlphaFoldDB" id="A0A5N5G986"/>
<dbReference type="EMBL" id="SMOL01000559">
    <property type="protein sequence ID" value="KAB2607194.1"/>
    <property type="molecule type" value="Genomic_DNA"/>
</dbReference>
<dbReference type="GO" id="GO:0005783">
    <property type="term" value="C:endoplasmic reticulum"/>
    <property type="evidence" value="ECO:0007669"/>
    <property type="project" value="TreeGrafter"/>
</dbReference>
<dbReference type="OrthoDB" id="63113at2759"/>
<evidence type="ECO:0000313" key="9">
    <source>
        <dbReference type="Proteomes" id="UP000327157"/>
    </source>
</evidence>
<feature type="transmembrane region" description="Helical" evidence="7">
    <location>
        <begin position="43"/>
        <end position="61"/>
    </location>
</feature>
<keyword evidence="9" id="KW-1185">Reference proteome</keyword>
<comment type="similarity">
    <text evidence="3 7">Belongs to the PRA1 family.</text>
</comment>